<gene>
    <name evidence="2" type="ORF">EJB05_50834</name>
</gene>
<proteinExistence type="predicted"/>
<name>A0A5J9SXB4_9POAL</name>
<keyword evidence="1" id="KW-0732">Signal</keyword>
<dbReference type="Gramene" id="TVU03646">
    <property type="protein sequence ID" value="TVU03646"/>
    <property type="gene ID" value="EJB05_50834"/>
</dbReference>
<feature type="non-terminal residue" evidence="2">
    <location>
        <position position="1"/>
    </location>
</feature>
<feature type="chain" id="PRO_5023904013" description="Secreted protein" evidence="1">
    <location>
        <begin position="25"/>
        <end position="147"/>
    </location>
</feature>
<evidence type="ECO:0000256" key="1">
    <source>
        <dbReference type="SAM" id="SignalP"/>
    </source>
</evidence>
<dbReference type="AlphaFoldDB" id="A0A5J9SXB4"/>
<dbReference type="EMBL" id="RWGY01000163">
    <property type="protein sequence ID" value="TVU03646.1"/>
    <property type="molecule type" value="Genomic_DNA"/>
</dbReference>
<protein>
    <recommendedName>
        <fullName evidence="4">Secreted protein</fullName>
    </recommendedName>
</protein>
<accession>A0A5J9SXB4</accession>
<organism evidence="2 3">
    <name type="scientific">Eragrostis curvula</name>
    <name type="common">weeping love grass</name>
    <dbReference type="NCBI Taxonomy" id="38414"/>
    <lineage>
        <taxon>Eukaryota</taxon>
        <taxon>Viridiplantae</taxon>
        <taxon>Streptophyta</taxon>
        <taxon>Embryophyta</taxon>
        <taxon>Tracheophyta</taxon>
        <taxon>Spermatophyta</taxon>
        <taxon>Magnoliopsida</taxon>
        <taxon>Liliopsida</taxon>
        <taxon>Poales</taxon>
        <taxon>Poaceae</taxon>
        <taxon>PACMAD clade</taxon>
        <taxon>Chloridoideae</taxon>
        <taxon>Eragrostideae</taxon>
        <taxon>Eragrostidinae</taxon>
        <taxon>Eragrostis</taxon>
    </lineage>
</organism>
<comment type="caution">
    <text evidence="2">The sequence shown here is derived from an EMBL/GenBank/DDBJ whole genome shotgun (WGS) entry which is preliminary data.</text>
</comment>
<evidence type="ECO:0000313" key="2">
    <source>
        <dbReference type="EMBL" id="TVU03646.1"/>
    </source>
</evidence>
<evidence type="ECO:0000313" key="3">
    <source>
        <dbReference type="Proteomes" id="UP000324897"/>
    </source>
</evidence>
<feature type="signal peptide" evidence="1">
    <location>
        <begin position="1"/>
        <end position="24"/>
    </location>
</feature>
<sequence>MKAALRAVFCMTPLLSASITGTDAGVDEDQPRRCTRCPAGMSLFSLSLWFSPKNLDACVHGCFGLVLLLYKVRNRRIYHGASGKFFLVGVRSCFKILTQPITALGRRGFVQLTSTRARQVLSDQINTISMAKPGVAGSSIDLAHGIL</sequence>
<keyword evidence="3" id="KW-1185">Reference proteome</keyword>
<reference evidence="2 3" key="1">
    <citation type="journal article" date="2019" name="Sci. Rep.">
        <title>A high-quality genome of Eragrostis curvula grass provides insights into Poaceae evolution and supports new strategies to enhance forage quality.</title>
        <authorList>
            <person name="Carballo J."/>
            <person name="Santos B.A.C.M."/>
            <person name="Zappacosta D."/>
            <person name="Garbus I."/>
            <person name="Selva J.P."/>
            <person name="Gallo C.A."/>
            <person name="Diaz A."/>
            <person name="Albertini E."/>
            <person name="Caccamo M."/>
            <person name="Echenique V."/>
        </authorList>
    </citation>
    <scope>NUCLEOTIDE SEQUENCE [LARGE SCALE GENOMIC DNA]</scope>
    <source>
        <strain evidence="3">cv. Victoria</strain>
        <tissue evidence="2">Leaf</tissue>
    </source>
</reference>
<evidence type="ECO:0008006" key="4">
    <source>
        <dbReference type="Google" id="ProtNLM"/>
    </source>
</evidence>
<dbReference type="Proteomes" id="UP000324897">
    <property type="component" value="Unassembled WGS sequence"/>
</dbReference>